<sequence>MGKLEDEAEGIGLPLGIPPQQTFLRVKDAQMVVGEIRFRPKLQKPYERYNGHWLQYPSASAWEGLCDSYACDAGRRGAAVAPAGTLASVQGDNLAPVRVILKDGGRLERILTDEDAPVACYLISLA</sequence>
<gene>
    <name evidence="1" type="ORF">EI42_01754</name>
</gene>
<comment type="caution">
    <text evidence="1">The sequence shown here is derived from an EMBL/GenBank/DDBJ whole genome shotgun (WGS) entry which is preliminary data.</text>
</comment>
<dbReference type="EMBL" id="QKUF01000004">
    <property type="protein sequence ID" value="PZW32662.1"/>
    <property type="molecule type" value="Genomic_DNA"/>
</dbReference>
<name>A0A326UA43_THEHA</name>
<organism evidence="1 2">
    <name type="scientific">Thermosporothrix hazakensis</name>
    <dbReference type="NCBI Taxonomy" id="644383"/>
    <lineage>
        <taxon>Bacteria</taxon>
        <taxon>Bacillati</taxon>
        <taxon>Chloroflexota</taxon>
        <taxon>Ktedonobacteria</taxon>
        <taxon>Ktedonobacterales</taxon>
        <taxon>Thermosporotrichaceae</taxon>
        <taxon>Thermosporothrix</taxon>
    </lineage>
</organism>
<evidence type="ECO:0000313" key="2">
    <source>
        <dbReference type="Proteomes" id="UP000248806"/>
    </source>
</evidence>
<keyword evidence="1" id="KW-0808">Transferase</keyword>
<dbReference type="AlphaFoldDB" id="A0A326UA43"/>
<dbReference type="OrthoDB" id="9797989at2"/>
<evidence type="ECO:0000313" key="1">
    <source>
        <dbReference type="EMBL" id="PZW32662.1"/>
    </source>
</evidence>
<dbReference type="Proteomes" id="UP000248806">
    <property type="component" value="Unassembled WGS sequence"/>
</dbReference>
<reference evidence="1 2" key="1">
    <citation type="submission" date="2018-06" db="EMBL/GenBank/DDBJ databases">
        <title>Genomic Encyclopedia of Archaeal and Bacterial Type Strains, Phase II (KMG-II): from individual species to whole genera.</title>
        <authorList>
            <person name="Goeker M."/>
        </authorList>
    </citation>
    <scope>NUCLEOTIDE SEQUENCE [LARGE SCALE GENOMIC DNA]</scope>
    <source>
        <strain evidence="1 2">ATCC BAA-1881</strain>
    </source>
</reference>
<accession>A0A326UA43</accession>
<dbReference type="GO" id="GO:0016740">
    <property type="term" value="F:transferase activity"/>
    <property type="evidence" value="ECO:0007669"/>
    <property type="project" value="UniProtKB-KW"/>
</dbReference>
<keyword evidence="2" id="KW-1185">Reference proteome</keyword>
<proteinExistence type="predicted"/>
<dbReference type="RefSeq" id="WP_111320910.1">
    <property type="nucleotide sequence ID" value="NZ_BIFX01000002.1"/>
</dbReference>
<protein>
    <submittedName>
        <fullName evidence="1">Putative acetyltransferase</fullName>
    </submittedName>
</protein>